<protein>
    <submittedName>
        <fullName evidence="1">Molybdate transport system substrate-binding protein</fullName>
    </submittedName>
</protein>
<dbReference type="SUPFAM" id="SSF53850">
    <property type="entry name" value="Periplasmic binding protein-like II"/>
    <property type="match status" value="1"/>
</dbReference>
<dbReference type="PANTHER" id="PTHR30632:SF11">
    <property type="entry name" value="BLR4797 PROTEIN"/>
    <property type="match status" value="1"/>
</dbReference>
<evidence type="ECO:0000313" key="2">
    <source>
        <dbReference type="Proteomes" id="UP000673383"/>
    </source>
</evidence>
<dbReference type="PANTHER" id="PTHR30632">
    <property type="entry name" value="MOLYBDATE-BINDING PERIPLASMIC PROTEIN"/>
    <property type="match status" value="1"/>
</dbReference>
<gene>
    <name evidence="1" type="ORF">JOH49_005454</name>
</gene>
<evidence type="ECO:0000313" key="1">
    <source>
        <dbReference type="EMBL" id="MBP1295701.1"/>
    </source>
</evidence>
<dbReference type="Gene3D" id="3.40.190.10">
    <property type="entry name" value="Periplasmic binding protein-like II"/>
    <property type="match status" value="2"/>
</dbReference>
<reference evidence="1" key="1">
    <citation type="submission" date="2021-02" db="EMBL/GenBank/DDBJ databases">
        <title>Genomic Encyclopedia of Type Strains, Phase IV (KMG-V): Genome sequencing to study the core and pangenomes of soil and plant-associated prokaryotes.</title>
        <authorList>
            <person name="Whitman W."/>
        </authorList>
    </citation>
    <scope>NUCLEOTIDE SEQUENCE</scope>
    <source>
        <strain evidence="1">USDA 406</strain>
    </source>
</reference>
<name>A0A8I2C7T2_BRAEL</name>
<accession>A0A8I2C7T2</accession>
<dbReference type="GO" id="GO:0030973">
    <property type="term" value="F:molybdate ion binding"/>
    <property type="evidence" value="ECO:0007669"/>
    <property type="project" value="TreeGrafter"/>
</dbReference>
<organism evidence="1 2">
    <name type="scientific">Bradyrhizobium elkanii</name>
    <dbReference type="NCBI Taxonomy" id="29448"/>
    <lineage>
        <taxon>Bacteria</taxon>
        <taxon>Pseudomonadati</taxon>
        <taxon>Pseudomonadota</taxon>
        <taxon>Alphaproteobacteria</taxon>
        <taxon>Hyphomicrobiales</taxon>
        <taxon>Nitrobacteraceae</taxon>
        <taxon>Bradyrhizobium</taxon>
    </lineage>
</organism>
<dbReference type="EMBL" id="JAFICZ010000001">
    <property type="protein sequence ID" value="MBP1295701.1"/>
    <property type="molecule type" value="Genomic_DNA"/>
</dbReference>
<dbReference type="RefSeq" id="WP_038386993.1">
    <property type="nucleotide sequence ID" value="NZ_CP126032.1"/>
</dbReference>
<dbReference type="GO" id="GO:0015689">
    <property type="term" value="P:molybdate ion transport"/>
    <property type="evidence" value="ECO:0007669"/>
    <property type="project" value="TreeGrafter"/>
</dbReference>
<dbReference type="InterPro" id="IPR050682">
    <property type="entry name" value="ModA/WtpA"/>
</dbReference>
<comment type="caution">
    <text evidence="1">The sequence shown here is derived from an EMBL/GenBank/DDBJ whole genome shotgun (WGS) entry which is preliminary data.</text>
</comment>
<dbReference type="Proteomes" id="UP000673383">
    <property type="component" value="Unassembled WGS sequence"/>
</dbReference>
<proteinExistence type="predicted"/>
<dbReference type="AlphaFoldDB" id="A0A8I2C7T2"/>
<dbReference type="Pfam" id="PF13531">
    <property type="entry name" value="SBP_bac_11"/>
    <property type="match status" value="1"/>
</dbReference>
<sequence length="236" mass="24060">MKTLNILSGGAAQGLVRSLEPAFEAETGLGIAGDFGAVGAMADRLRAGVPTDIVILTAALIAKLADEGLVLRSSITDIGRVETALAVRAGDPLVSADDAASLRAALLAADAIFVPDTKASTAGIHVAKLLAQIDIADVIADRLRVFPNGATAMRYLAESNDRRPIGCTQSTEIISTKGVILSGPLPPGCGLATMYTAAIPAHVSSASPAQRLIALLTSSETSERRSQAGFISGLTS</sequence>